<keyword evidence="3" id="KW-1185">Reference proteome</keyword>
<accession>A0A5N6SQM7</accession>
<feature type="transmembrane region" description="Helical" evidence="1">
    <location>
        <begin position="21"/>
        <end position="40"/>
    </location>
</feature>
<proteinExistence type="predicted"/>
<keyword evidence="1" id="KW-0472">Membrane</keyword>
<evidence type="ECO:0000313" key="2">
    <source>
        <dbReference type="EMBL" id="KAE8135434.1"/>
    </source>
</evidence>
<sequence>MMCRPGKHEVGKKNPKRTRGISSMFIVPLFLLLFFFYSAFCLMTTTLPSLRLGPSLPVVFFVCFFLF</sequence>
<dbReference type="Proteomes" id="UP000325672">
    <property type="component" value="Unassembled WGS sequence"/>
</dbReference>
<reference evidence="2 3" key="1">
    <citation type="submission" date="2019-04" db="EMBL/GenBank/DDBJ databases">
        <title>Friends and foes A comparative genomics study of 23 Aspergillus species from section Flavi.</title>
        <authorList>
            <consortium name="DOE Joint Genome Institute"/>
            <person name="Kjaerbolling I."/>
            <person name="Vesth T."/>
            <person name="Frisvad J.C."/>
            <person name="Nybo J.L."/>
            <person name="Theobald S."/>
            <person name="Kildgaard S."/>
            <person name="Isbrandt T."/>
            <person name="Kuo A."/>
            <person name="Sato A."/>
            <person name="Lyhne E.K."/>
            <person name="Kogle M.E."/>
            <person name="Wiebenga A."/>
            <person name="Kun R.S."/>
            <person name="Lubbers R.J."/>
            <person name="Makela M.R."/>
            <person name="Barry K."/>
            <person name="Chovatia M."/>
            <person name="Clum A."/>
            <person name="Daum C."/>
            <person name="Haridas S."/>
            <person name="He G."/>
            <person name="LaButti K."/>
            <person name="Lipzen A."/>
            <person name="Mondo S."/>
            <person name="Riley R."/>
            <person name="Salamov A."/>
            <person name="Simmons B.A."/>
            <person name="Magnuson J.K."/>
            <person name="Henrissat B."/>
            <person name="Mortensen U.H."/>
            <person name="Larsen T.O."/>
            <person name="Devries R.P."/>
            <person name="Grigoriev I.V."/>
            <person name="Machida M."/>
            <person name="Baker S.E."/>
            <person name="Andersen M.R."/>
        </authorList>
    </citation>
    <scope>NUCLEOTIDE SEQUENCE [LARGE SCALE GENOMIC DNA]</scope>
    <source>
        <strain evidence="2 3">CBS 117625</strain>
    </source>
</reference>
<dbReference type="RefSeq" id="XP_031911497.1">
    <property type="nucleotide sequence ID" value="XM_032055107.1"/>
</dbReference>
<gene>
    <name evidence="2" type="ORF">BDV38DRAFT_252290</name>
</gene>
<protein>
    <submittedName>
        <fullName evidence="2">Uncharacterized protein</fullName>
    </submittedName>
</protein>
<dbReference type="GeneID" id="43639317"/>
<organism evidence="2 3">
    <name type="scientific">Aspergillus pseudotamarii</name>
    <dbReference type="NCBI Taxonomy" id="132259"/>
    <lineage>
        <taxon>Eukaryota</taxon>
        <taxon>Fungi</taxon>
        <taxon>Dikarya</taxon>
        <taxon>Ascomycota</taxon>
        <taxon>Pezizomycotina</taxon>
        <taxon>Eurotiomycetes</taxon>
        <taxon>Eurotiomycetidae</taxon>
        <taxon>Eurotiales</taxon>
        <taxon>Aspergillaceae</taxon>
        <taxon>Aspergillus</taxon>
        <taxon>Aspergillus subgen. Circumdati</taxon>
    </lineage>
</organism>
<dbReference type="EMBL" id="ML743593">
    <property type="protein sequence ID" value="KAE8135434.1"/>
    <property type="molecule type" value="Genomic_DNA"/>
</dbReference>
<dbReference type="AlphaFoldDB" id="A0A5N6SQM7"/>
<evidence type="ECO:0000256" key="1">
    <source>
        <dbReference type="SAM" id="Phobius"/>
    </source>
</evidence>
<evidence type="ECO:0000313" key="3">
    <source>
        <dbReference type="Proteomes" id="UP000325672"/>
    </source>
</evidence>
<keyword evidence="1" id="KW-1133">Transmembrane helix</keyword>
<feature type="transmembrane region" description="Helical" evidence="1">
    <location>
        <begin position="46"/>
        <end position="66"/>
    </location>
</feature>
<keyword evidence="1" id="KW-0812">Transmembrane</keyword>
<name>A0A5N6SQM7_ASPPS</name>